<name>A0A9E8AAB0_9VIRU</name>
<feature type="region of interest" description="Disordered" evidence="1">
    <location>
        <begin position="329"/>
        <end position="375"/>
    </location>
</feature>
<feature type="region of interest" description="Disordered" evidence="1">
    <location>
        <begin position="388"/>
        <end position="432"/>
    </location>
</feature>
<evidence type="ECO:0000313" key="2">
    <source>
        <dbReference type="EMBL" id="UYL95647.1"/>
    </source>
</evidence>
<accession>A0A9E8AAB0</accession>
<protein>
    <submittedName>
        <fullName evidence="2">Structural protein</fullName>
    </submittedName>
</protein>
<feature type="region of interest" description="Disordered" evidence="1">
    <location>
        <begin position="599"/>
        <end position="622"/>
    </location>
</feature>
<feature type="compositionally biased region" description="Gly residues" evidence="1">
    <location>
        <begin position="1824"/>
        <end position="1833"/>
    </location>
</feature>
<feature type="region of interest" description="Disordered" evidence="1">
    <location>
        <begin position="257"/>
        <end position="289"/>
    </location>
</feature>
<feature type="region of interest" description="Disordered" evidence="1">
    <location>
        <begin position="1789"/>
        <end position="1808"/>
    </location>
</feature>
<feature type="compositionally biased region" description="Polar residues" evidence="1">
    <location>
        <begin position="270"/>
        <end position="283"/>
    </location>
</feature>
<feature type="compositionally biased region" description="Acidic residues" evidence="1">
    <location>
        <begin position="911"/>
        <end position="930"/>
    </location>
</feature>
<sequence length="1878" mass="207063">MIRQEPMEPRRPRRSPDRRRDISPGFRTFEEVQEENRRLGICQGSMANIPPMPEEKPFVRRFPRSTSSDDERRPASGLEDSDTDSEASGAHRARVATSSTEGLRHICNCDDEVRVRALYLRRARCLRASRLWRERGRAWIGEFLTRLSSYIPRDGHQDRATYLGLWGYTLTRGFEKLAPGEELDYWGSDRCAEVMGLCFEHTEIRLPPLTQAGVLVNYQQFKEHQRVMREHVSSLYGRSDVEATEVHPDLSSRKVPLWGGEALSPPDVPANTSDGESTQVVSDRSSEDEANVTVVEVASTAPASPGPTLDALALGAEVEVAAAGAMEVGPEQTVPKEVEEVEEADVVSATTSGGPPPPEIPRERRARKRKKRPPGRVVVHTRVFTATVRQKKRAGAPMGERRAGGTRDAGASQGRVPPMEFRPSRDPDREYAKPYRPVEPLVELRDTLFEDDGPAEEVSFEEAAGCQEVAEDYVEQCCHDEFRHLKRRMHFSQPQRYCQCVKAAAAAEVVRHPSDWGLGAESIQVFGAMAARGILSDRLTAKEPYRHRRLQVEDKKPAQDIQSRYAVEVSNRFAPLIDDDELTLELDEADIGEVVRETAHQNLRKGRKPPPSAGEDASNRERKVLADQAAVRRKAGGIDYSKSREQRKRDGRAALQRIAKRLSAPGVKPKDVALTIIEGDPSPAVSRLLEEQHPWLRSAQEAKKLGKWCWLAACIHNHVSQDITLTGIFRMTKRTCELTLTGPTEWVRDLTADGDVERNPGPVSYPSTMAELKAMLPYDEWLRQTEGLGATMLTDSVRYVAEESRPVDIRNISTNGVLVSEGWWFPGVAGHASSRLKFGTWSTQLYPTTLSSVRRREFYSWRLSVPQGSDSWIPTKGLEHQVPVDDEMYARDAPGVGAEVDQYAAARQIDQEEADDSEEESESAESEEEVLNQPAAPDLVLASIRRNGRVNRSSGACGGGTVVPVRGEGLRSRLEEGHAGAVVVGRSDDRTVSYAAGKPVVYYYDKKLKQSHFRIGGRVPSEEVQQEMEVLTRSGGPEVPLSETQTAKVVGVWYSLTGNGATASLSYRAWGPPIVAFGARAVPEKGTSVSPTVLCSETGKDLTTRLVIVPRMDIVSTGLDKTTAEKMALSPPPTPTTCEALALKMGLMLSWARYGQRQASEKNVFTGQAQVHEPSNRVVAGGKVVRIVNSSGLPREDCGGLTRPCFPFMGGSQRGRIRFFSSATLIPPGEAYIVLPACFEREVNFMYAAVFIMAHLPWPWGNLSLVVDTQTGTETEAHGQIFTWYGSTTTVPGELYLNIVLHQVTAVDGQSGRGGLPVLPLWPTTGGTAVEHWPPYGRIPVNHRRGDSYFICASSFAVSWAMSYGVETVRQVLANVTACGLWNKVERWVNEGPVWISNHAGILTTGRAQACHDSGCSPEPMQNAPVQAADDTVPTLFRCWAAPGNRLPQIPGDAIWDDWDPEADWRIDLPDLVTLSFVYAGFWKFDEPMGTIGLAVDDRLLCAVEFIAAERLFMGWHILHARAGIPTDAFMRSDIMEDQSKGERQYFRTLFGGGEGDPREAAGVVDSVLTQALRGNLLTTANGTRVLDMMMPPRLWEPQVIGRLSGQGEKTVCPTPVTDLFMFKYLPSVPRELAPFVVTNQDLANKDYLQGEPQARPPPGYFGPFIYGQSGEYDYVDFRDVVLVAEESWWQNRLMHTTAEYVLSRYRDAEVVPNGLDPGHAPIMVVRGSDDWSGHPIMLQSGAWPYPFFSSQWSGWLTFDDHSVTTLMSPGREEPWVSMLNTGIRGKSAGVTFDPSKPPYPVQAGSGDLKGRNLKKFLALAGNEKGGGSGGGTLKSSGDEHDPPSSIGGKKGVQTTPASNPPPKKTSDSGLTEEAAKE</sequence>
<feature type="compositionally biased region" description="Basic and acidic residues" evidence="1">
    <location>
        <begin position="422"/>
        <end position="432"/>
    </location>
</feature>
<organism evidence="2">
    <name type="scientific">Zhangjiakou Totiv tick virus 1</name>
    <dbReference type="NCBI Taxonomy" id="2972345"/>
    <lineage>
        <taxon>Viruses</taxon>
        <taxon>Riboviria</taxon>
        <taxon>Orthornavirae</taxon>
        <taxon>Duplornaviricota</taxon>
        <taxon>Chrymotiviricetes</taxon>
        <taxon>Ghabrivirales</taxon>
        <taxon>Totiviridae</taxon>
    </lineage>
</organism>
<feature type="region of interest" description="Disordered" evidence="1">
    <location>
        <begin position="1821"/>
        <end position="1878"/>
    </location>
</feature>
<feature type="compositionally biased region" description="Basic residues" evidence="1">
    <location>
        <begin position="364"/>
        <end position="374"/>
    </location>
</feature>
<feature type="region of interest" description="Disordered" evidence="1">
    <location>
        <begin position="1"/>
        <end position="96"/>
    </location>
</feature>
<dbReference type="EMBL" id="ON746543">
    <property type="protein sequence ID" value="UYL95647.1"/>
    <property type="molecule type" value="Genomic_RNA"/>
</dbReference>
<feature type="region of interest" description="Disordered" evidence="1">
    <location>
        <begin position="910"/>
        <end position="937"/>
    </location>
</feature>
<proteinExistence type="predicted"/>
<reference evidence="2" key="1">
    <citation type="submission" date="2022-05" db="EMBL/GenBank/DDBJ databases">
        <authorList>
            <person name="Cao W."/>
            <person name="Jia N."/>
            <person name="Lam T.T.-Y."/>
            <person name="Ni X."/>
            <person name="Liu J."/>
        </authorList>
    </citation>
    <scope>NUCLEOTIDE SEQUENCE</scope>
    <source>
        <strain evidence="2">TIGMIC 46</strain>
    </source>
</reference>
<feature type="compositionally biased region" description="Basic and acidic residues" evidence="1">
    <location>
        <begin position="1"/>
        <end position="38"/>
    </location>
</feature>
<evidence type="ECO:0000256" key="1">
    <source>
        <dbReference type="SAM" id="MobiDB-lite"/>
    </source>
</evidence>